<reference evidence="2 3" key="1">
    <citation type="journal article" date="2015" name="Nature">
        <title>rRNA introns, odd ribosomes, and small enigmatic genomes across a large radiation of phyla.</title>
        <authorList>
            <person name="Brown C.T."/>
            <person name="Hug L.A."/>
            <person name="Thomas B.C."/>
            <person name="Sharon I."/>
            <person name="Castelle C.J."/>
            <person name="Singh A."/>
            <person name="Wilkins M.J."/>
            <person name="Williams K.H."/>
            <person name="Banfield J.F."/>
        </authorList>
    </citation>
    <scope>NUCLEOTIDE SEQUENCE [LARGE SCALE GENOMIC DNA]</scope>
</reference>
<evidence type="ECO:0000313" key="3">
    <source>
        <dbReference type="Proteomes" id="UP000034292"/>
    </source>
</evidence>
<dbReference type="Pfam" id="PF04014">
    <property type="entry name" value="MazE_antitoxin"/>
    <property type="match status" value="1"/>
</dbReference>
<name>A0A0G0W1V2_9BACT</name>
<dbReference type="EMBL" id="LBZV01000001">
    <property type="protein sequence ID" value="KKR78270.1"/>
    <property type="molecule type" value="Genomic_DNA"/>
</dbReference>
<dbReference type="SMART" id="SM00966">
    <property type="entry name" value="SpoVT_AbrB"/>
    <property type="match status" value="1"/>
</dbReference>
<gene>
    <name evidence="2" type="ORF">UU23_C0001G0034</name>
</gene>
<dbReference type="AlphaFoldDB" id="A0A0G0W1V2"/>
<comment type="caution">
    <text evidence="2">The sequence shown here is derived from an EMBL/GenBank/DDBJ whole genome shotgun (WGS) entry which is preliminary data.</text>
</comment>
<accession>A0A0G0W1V2</accession>
<feature type="domain" description="SpoVT-AbrB" evidence="1">
    <location>
        <begin position="5"/>
        <end position="51"/>
    </location>
</feature>
<dbReference type="STRING" id="1618408.UU23_C0001G0034"/>
<dbReference type="InterPro" id="IPR007159">
    <property type="entry name" value="SpoVT-AbrB_dom"/>
</dbReference>
<dbReference type="GO" id="GO:0003677">
    <property type="term" value="F:DNA binding"/>
    <property type="evidence" value="ECO:0007669"/>
    <property type="project" value="InterPro"/>
</dbReference>
<dbReference type="Proteomes" id="UP000034292">
    <property type="component" value="Unassembled WGS sequence"/>
</dbReference>
<evidence type="ECO:0000313" key="2">
    <source>
        <dbReference type="EMBL" id="KKR78270.1"/>
    </source>
</evidence>
<dbReference type="SUPFAM" id="SSF89447">
    <property type="entry name" value="AbrB/MazE/MraZ-like"/>
    <property type="match status" value="1"/>
</dbReference>
<dbReference type="InterPro" id="IPR037914">
    <property type="entry name" value="SpoVT-AbrB_sf"/>
</dbReference>
<proteinExistence type="predicted"/>
<sequence>MQFTTSVTQKGQATIPVQIRQLLGIKANSKIVFELRNNKEVSIKPVVDFFSLKGAVKTNKPFDVEAMEKAVEDAIVIKYGKKLN</sequence>
<organism evidence="2 3">
    <name type="scientific">Candidatus Curtissbacteria bacterium GW2011_GWA1_40_9</name>
    <dbReference type="NCBI Taxonomy" id="1618408"/>
    <lineage>
        <taxon>Bacteria</taxon>
        <taxon>Candidatus Curtissiibacteriota</taxon>
    </lineage>
</organism>
<dbReference type="NCBIfam" id="TIGR01439">
    <property type="entry name" value="lp_hng_hel_AbrB"/>
    <property type="match status" value="1"/>
</dbReference>
<evidence type="ECO:0000259" key="1">
    <source>
        <dbReference type="SMART" id="SM00966"/>
    </source>
</evidence>
<protein>
    <submittedName>
        <fullName evidence="2">Transcriptional regulator, AbrB family</fullName>
    </submittedName>
</protein>
<dbReference type="Gene3D" id="2.10.260.10">
    <property type="match status" value="1"/>
</dbReference>